<dbReference type="Proteomes" id="UP000031668">
    <property type="component" value="Unassembled WGS sequence"/>
</dbReference>
<dbReference type="AlphaFoldDB" id="A0A0C2MAM4"/>
<organism evidence="1 2">
    <name type="scientific">Thelohanellus kitauei</name>
    <name type="common">Myxosporean</name>
    <dbReference type="NCBI Taxonomy" id="669202"/>
    <lineage>
        <taxon>Eukaryota</taxon>
        <taxon>Metazoa</taxon>
        <taxon>Cnidaria</taxon>
        <taxon>Myxozoa</taxon>
        <taxon>Myxosporea</taxon>
        <taxon>Bivalvulida</taxon>
        <taxon>Platysporina</taxon>
        <taxon>Myxobolidae</taxon>
        <taxon>Thelohanellus</taxon>
    </lineage>
</organism>
<proteinExistence type="predicted"/>
<keyword evidence="2" id="KW-1185">Reference proteome</keyword>
<gene>
    <name evidence="1" type="ORF">RF11_14656</name>
</gene>
<accession>A0A0C2MAM4</accession>
<protein>
    <submittedName>
        <fullName evidence="1">Uncharacterized protein</fullName>
    </submittedName>
</protein>
<evidence type="ECO:0000313" key="1">
    <source>
        <dbReference type="EMBL" id="KII64031.1"/>
    </source>
</evidence>
<evidence type="ECO:0000313" key="2">
    <source>
        <dbReference type="Proteomes" id="UP000031668"/>
    </source>
</evidence>
<comment type="caution">
    <text evidence="1">The sequence shown here is derived from an EMBL/GenBank/DDBJ whole genome shotgun (WGS) entry which is preliminary data.</text>
</comment>
<dbReference type="EMBL" id="JWZT01004474">
    <property type="protein sequence ID" value="KII64031.1"/>
    <property type="molecule type" value="Genomic_DNA"/>
</dbReference>
<reference evidence="1 2" key="1">
    <citation type="journal article" date="2014" name="Genome Biol. Evol.">
        <title>The genome of the myxosporean Thelohanellus kitauei shows adaptations to nutrient acquisition within its fish host.</title>
        <authorList>
            <person name="Yang Y."/>
            <person name="Xiong J."/>
            <person name="Zhou Z."/>
            <person name="Huo F."/>
            <person name="Miao W."/>
            <person name="Ran C."/>
            <person name="Liu Y."/>
            <person name="Zhang J."/>
            <person name="Feng J."/>
            <person name="Wang M."/>
            <person name="Wang M."/>
            <person name="Wang L."/>
            <person name="Yao B."/>
        </authorList>
    </citation>
    <scope>NUCLEOTIDE SEQUENCE [LARGE SCALE GENOMIC DNA]</scope>
    <source>
        <strain evidence="1">Wuqing</strain>
    </source>
</reference>
<name>A0A0C2MAM4_THEKT</name>
<sequence>MTTNQTTTVDGNVIKYSSDKDMVWLHSNVNDILIEMPSYFNMIFFVSSKWDDVFVDMMHEVKEVIEVTISNHMMYVLTTYHEDINYCYVTDINALEFNRFDVELEKIEE</sequence>